<protein>
    <submittedName>
        <fullName evidence="1">Uncharacterized protein</fullName>
    </submittedName>
</protein>
<accession>A0A2G3ED04</accession>
<dbReference type="RefSeq" id="WP_099412744.1">
    <property type="nucleotide sequence ID" value="NZ_PDYH01000008.1"/>
</dbReference>
<sequence>MKKKIIIATMLSVFSLCFVGCKDENHTKVDVDSYLKENGFASCQVEGDCQVADGKKQYWDVYDEENGVHFNVINVTDESGWMGSQEMYDNYDAKLVEEHVKDLPEHEGVEIVTGDMWSENASLEFEYTNLDELEEKYNIVKSCAKYLDDLSSDVEIRVSANLAGPRVDYYKDKTIDGILKYTDVAPLSNYSAIKSGETLDYIKKQYFQLGYTYRFPEIEEEMKSSDIDTFFEDEYTNCAAVYHSGDPADETNEDYAVYDDIYTDGTLTFGNLYYLLIDEGFDVEGSVDNFTVQGVDGQMCQFSYGYAGSGEHGTYYLVDDEEVSCDCNYFKLYKKTIYDLFGLTVEEYSE</sequence>
<evidence type="ECO:0000313" key="1">
    <source>
        <dbReference type="EMBL" id="PHU41209.1"/>
    </source>
</evidence>
<comment type="caution">
    <text evidence="1">The sequence shown here is derived from an EMBL/GenBank/DDBJ whole genome shotgun (WGS) entry which is preliminary data.</text>
</comment>
<dbReference type="AlphaFoldDB" id="A0A2G3ED04"/>
<reference evidence="1" key="1">
    <citation type="submission" date="2017-10" db="EMBL/GenBank/DDBJ databases">
        <title>Resolving the taxonomy of Roseburia spp., Eubacterium rectale and Agathobacter spp. through phylogenomic analysis.</title>
        <authorList>
            <person name="Sheridan P.O."/>
            <person name="Walker A.W."/>
            <person name="Duncan S.H."/>
            <person name="Scott K.P."/>
            <person name="Toole P.W.O."/>
            <person name="Luis P."/>
            <person name="Flint H.J."/>
        </authorList>
    </citation>
    <scope>NUCLEOTIDE SEQUENCE [LARGE SCALE GENOMIC DNA]</scope>
    <source>
        <strain evidence="1">JK10</strain>
    </source>
</reference>
<evidence type="ECO:0000313" key="2">
    <source>
        <dbReference type="Proteomes" id="UP000224317"/>
    </source>
</evidence>
<organism evidence="1 2">
    <name type="scientific">Pseudobutyrivibrio ruminis</name>
    <dbReference type="NCBI Taxonomy" id="46206"/>
    <lineage>
        <taxon>Bacteria</taxon>
        <taxon>Bacillati</taxon>
        <taxon>Bacillota</taxon>
        <taxon>Clostridia</taxon>
        <taxon>Lachnospirales</taxon>
        <taxon>Lachnospiraceae</taxon>
        <taxon>Pseudobutyrivibrio</taxon>
    </lineage>
</organism>
<name>A0A2G3ED04_9FIRM</name>
<proteinExistence type="predicted"/>
<gene>
    <name evidence="1" type="ORF">CSX00_02530</name>
</gene>
<dbReference type="Proteomes" id="UP000224317">
    <property type="component" value="Unassembled WGS sequence"/>
</dbReference>
<dbReference type="EMBL" id="PDYH01000008">
    <property type="protein sequence ID" value="PHU41209.1"/>
    <property type="molecule type" value="Genomic_DNA"/>
</dbReference>
<keyword evidence="2" id="KW-1185">Reference proteome</keyword>